<dbReference type="InterPro" id="IPR036028">
    <property type="entry name" value="SH3-like_dom_sf"/>
</dbReference>
<evidence type="ECO:0000256" key="4">
    <source>
        <dbReference type="ARBA" id="ARBA00022658"/>
    </source>
</evidence>
<feature type="region of interest" description="Disordered" evidence="6">
    <location>
        <begin position="83"/>
        <end position="108"/>
    </location>
</feature>
<dbReference type="PROSITE" id="PS50003">
    <property type="entry name" value="PH_DOMAIN"/>
    <property type="match status" value="1"/>
</dbReference>
<feature type="compositionally biased region" description="Low complexity" evidence="6">
    <location>
        <begin position="710"/>
        <end position="720"/>
    </location>
</feature>
<feature type="compositionally biased region" description="Polar residues" evidence="6">
    <location>
        <begin position="574"/>
        <end position="583"/>
    </location>
</feature>
<feature type="compositionally biased region" description="Polar residues" evidence="6">
    <location>
        <begin position="87"/>
        <end position="97"/>
    </location>
</feature>
<evidence type="ECO:0000256" key="6">
    <source>
        <dbReference type="SAM" id="MobiDB-lite"/>
    </source>
</evidence>
<gene>
    <name evidence="10" type="ORF">CVLEPA_LOCUS6945</name>
</gene>
<dbReference type="SMART" id="SM00326">
    <property type="entry name" value="SH3"/>
    <property type="match status" value="1"/>
</dbReference>
<evidence type="ECO:0000259" key="7">
    <source>
        <dbReference type="PROSITE" id="PS50002"/>
    </source>
</evidence>
<keyword evidence="4" id="KW-0344">Guanine-nucleotide releasing factor</keyword>
<feature type="domain" description="PH" evidence="8">
    <location>
        <begin position="1757"/>
        <end position="1873"/>
    </location>
</feature>
<feature type="region of interest" description="Disordered" evidence="6">
    <location>
        <begin position="608"/>
        <end position="669"/>
    </location>
</feature>
<dbReference type="SUPFAM" id="SSF48065">
    <property type="entry name" value="DBL homology domain (DH-domain)"/>
    <property type="match status" value="1"/>
</dbReference>
<dbReference type="InterPro" id="IPR001849">
    <property type="entry name" value="PH_domain"/>
</dbReference>
<evidence type="ECO:0000313" key="11">
    <source>
        <dbReference type="Proteomes" id="UP001642483"/>
    </source>
</evidence>
<evidence type="ECO:0000259" key="9">
    <source>
        <dbReference type="PROSITE" id="PS50010"/>
    </source>
</evidence>
<dbReference type="Gene3D" id="2.30.29.30">
    <property type="entry name" value="Pleckstrin-homology domain (PH domain)/Phosphotyrosine-binding domain (PTB)"/>
    <property type="match status" value="1"/>
</dbReference>
<dbReference type="SUPFAM" id="SSF50044">
    <property type="entry name" value="SH3-domain"/>
    <property type="match status" value="1"/>
</dbReference>
<dbReference type="SMART" id="SM00325">
    <property type="entry name" value="RhoGEF"/>
    <property type="match status" value="1"/>
</dbReference>
<dbReference type="PANTHER" id="PTHR47544:SF3">
    <property type="entry name" value="RHO GUANINE NUCLEOTIDE EXCHANGE FACTOR 4 ISOFORM X1"/>
    <property type="match status" value="1"/>
</dbReference>
<feature type="region of interest" description="Disordered" evidence="6">
    <location>
        <begin position="681"/>
        <end position="770"/>
    </location>
</feature>
<dbReference type="CDD" id="cd00160">
    <property type="entry name" value="RhoGEF"/>
    <property type="match status" value="1"/>
</dbReference>
<comment type="caution">
    <text evidence="10">The sequence shown here is derived from an EMBL/GenBank/DDBJ whole genome shotgun (WGS) entry which is preliminary data.</text>
</comment>
<dbReference type="PROSITE" id="PS50010">
    <property type="entry name" value="DH_2"/>
    <property type="match status" value="1"/>
</dbReference>
<keyword evidence="3" id="KW-0963">Cytoplasm</keyword>
<feature type="region of interest" description="Disordered" evidence="6">
    <location>
        <begin position="1019"/>
        <end position="1049"/>
    </location>
</feature>
<feature type="compositionally biased region" description="Basic and acidic residues" evidence="6">
    <location>
        <begin position="548"/>
        <end position="559"/>
    </location>
</feature>
<feature type="compositionally biased region" description="Basic and acidic residues" evidence="6">
    <location>
        <begin position="151"/>
        <end position="160"/>
    </location>
</feature>
<dbReference type="CDD" id="cd11828">
    <property type="entry name" value="SH3_ARHGEF9_like"/>
    <property type="match status" value="1"/>
</dbReference>
<evidence type="ECO:0000256" key="1">
    <source>
        <dbReference type="ARBA" id="ARBA00004496"/>
    </source>
</evidence>
<feature type="region of interest" description="Disordered" evidence="6">
    <location>
        <begin position="1815"/>
        <end position="1841"/>
    </location>
</feature>
<dbReference type="InterPro" id="IPR011993">
    <property type="entry name" value="PH-like_dom_sf"/>
</dbReference>
<feature type="region of interest" description="Disordered" evidence="6">
    <location>
        <begin position="520"/>
        <end position="595"/>
    </location>
</feature>
<dbReference type="Pfam" id="PF00621">
    <property type="entry name" value="RhoGEF"/>
    <property type="match status" value="1"/>
</dbReference>
<proteinExistence type="predicted"/>
<name>A0ABP0FDU4_CLALP</name>
<evidence type="ECO:0008006" key="12">
    <source>
        <dbReference type="Google" id="ProtNLM"/>
    </source>
</evidence>
<evidence type="ECO:0000256" key="3">
    <source>
        <dbReference type="ARBA" id="ARBA00022490"/>
    </source>
</evidence>
<sequence>MMMRVENGNLGDIKLKRNQPNSVRTGPLKAIIHYHDRTTNSGHSHDLNCQLEQQCRSSKCGNCSRKQKDAKPKRRMEQLNLAPGTLGNCNQAVASDSTNDDNNRCKIGTHNNVKMTTEELASASDTKRDDNSVMKSVSLNIDRSQTPNTELDCHRSEKPRAKSKQVIHSGSSLTSILSTPAHACCQAPEAGCTTPRERASHIRPGPVSLSSESNSAKRHAFESSSARHFENFDKRRRSDIGLDIDQQTFIQSGLEPVIVERISIEDDSKPATSTSKPFVSLHSDRPAIATSTAGNLLFASDPLERTRKNDTEIGTEIVSQESLSNLKCVTAGAADWHAAQSCPISEQLHCHKQRCSEVPSNDALGGQGSHFASDSERKVSISQIFNNNRLKPEVWQRTTPTNWEQPHHKSSLEVLGCSTSRRQALIRGDQHPSLGSRKNAPLVIQEDQNHQEVNHLEQPDSEHPFPNRKRLCESLIDITAEDLLSVPCASIFEGRSTTAPSTPNNRGRISTLITENRLHASHRGGSCNNIMPGRSKESSRGRAAVSDKPLHNRLSEADLNKLNSKKSSTKSVEIVTTTSTSQREQLENNENKPVQKIPKLTKSLFPFMRKNKKRNNSGSNGTGKPLKADNRDALKSNCAHPKANAGHKMDVDMEDNNEVTTRSSDDCPSTEVVGFRKLKVASKQTQRNIHADYATRVARVRHSSGPTNPSDESSPVSSTSLGRHKEELSTNGVVYRDKPRPRRDVSRRSADVTSSSEHLVYNNRQRRPSSLAVASGDHLWRHSDVIKRNGGAEFPRRASNVSTDLRTVVHTNPEEGKRKQEVTGRLDADDNLTETKLRNNSVAICQHNGTSSWLTKEQQAELARCSLDLNFLRNASFNDQMPFISSLPGPETRLTGSKSGSSLNGISTPGSSILTAEYLSVARGSIASSYCSVFDNDDSLKVKVESLLEPNDIADKNSVNETRPKVVMRSKSVYREKAPSQLKIDAMNRRSISPTFQETVYKCGFHYDNRHSLQGRIQSLKDLSSYRRPNKPTTPKPRKMSSSSSTSSLNKFNFKLSSQNLNTNCAEAGSTASNFKNQEAIQDFAGDVRSVPASAKNASIRRRMSFQAYKPVDLDVIDDEMHRRQQNDKLPVEWKRHSIAGLDSEMVKNAMARWNIGATNVAGSSGKRSRRRNRPLSEVQNLRWDVQAIPEHKEISDEVDPTSPKPTQAPANVTCATSSERYTDHDLTQAGALHITPSHCLLHCDVDHSFRSGVLGTCFSEEDVSMTTEEEMLGNSPAMRSLSVIGGLNTLPDSLIKFYPAKYFPDGLQRSPMASSPTSHSTFGHGMADRSRVQGSTVSGISNESGYGTMTRKNATLRPAEIEDEDVFLQSNATRLSNGDFPNDDGVYVEALWDHVTMDTEELGFKVGDVIRVIDLSNADWWWGELDSKEGWFPATFVRILVNQHRDDSDSGEVISARNDDDNQSISSHEFNRVTCFGDECCQCPDPVETSEMSCEKCGKPVTSNSADRCANAPDSQEHPEIVISSPTSFNSRKSLHARDRIRKNVINEIVNSEKVFVGHLKDVIEGYLTRCRKRPDMFTDQQISTLFGNIEDIFHFQIKFSAELEAAVDRSAVHSTHLGEVFLNHKSGFAIYSEYCNNHPQALSLLSEMLSGKKYMHFLEACRLLQKMIDISLDGFLLTPVQKICKYPLQLAELLKYTNPEHPDYEPVKSALDTMKGVARMINERKRRMENIKKISLWQSTIVNWQGDDVLVRSSELVHSGDVYSVSKSKKSKIRMAFLFDHQMILCKKDLLRRDLFYYKTRIDLDRCDVNPLDGESPRVSSSSGEWTSTSSQSGQHGWKITDRESGEKTVMLCKSEEDMARWMKAFALEREMSLTRNDDLSLVHDSLLKGALANLLVSPRKPKETSMSRAPSYRYRMKMAQELNQSKHKGVSSGEKSGSFFSNVAGKLTPFRRQAVRESGLAF</sequence>
<dbReference type="EMBL" id="CAWYQH010000046">
    <property type="protein sequence ID" value="CAK8677581.1"/>
    <property type="molecule type" value="Genomic_DNA"/>
</dbReference>
<feature type="compositionally biased region" description="Low complexity" evidence="6">
    <location>
        <begin position="1822"/>
        <end position="1837"/>
    </location>
</feature>
<protein>
    <recommendedName>
        <fullName evidence="12">Spermatogenesis-associated protein 13</fullName>
    </recommendedName>
</protein>
<dbReference type="Proteomes" id="UP001642483">
    <property type="component" value="Unassembled WGS sequence"/>
</dbReference>
<dbReference type="Pfam" id="PF00018">
    <property type="entry name" value="SH3_1"/>
    <property type="match status" value="1"/>
</dbReference>
<keyword evidence="11" id="KW-1185">Reference proteome</keyword>
<dbReference type="PROSITE" id="PS50002">
    <property type="entry name" value="SH3"/>
    <property type="match status" value="1"/>
</dbReference>
<keyword evidence="2 5" id="KW-0728">SH3 domain</keyword>
<reference evidence="10 11" key="1">
    <citation type="submission" date="2024-02" db="EMBL/GenBank/DDBJ databases">
        <authorList>
            <person name="Daric V."/>
            <person name="Darras S."/>
        </authorList>
    </citation>
    <scope>NUCLEOTIDE SEQUENCE [LARGE SCALE GENOMIC DNA]</scope>
</reference>
<dbReference type="Gene3D" id="2.30.30.40">
    <property type="entry name" value="SH3 Domains"/>
    <property type="match status" value="1"/>
</dbReference>
<organism evidence="10 11">
    <name type="scientific">Clavelina lepadiformis</name>
    <name type="common">Light-bulb sea squirt</name>
    <name type="synonym">Ascidia lepadiformis</name>
    <dbReference type="NCBI Taxonomy" id="159417"/>
    <lineage>
        <taxon>Eukaryota</taxon>
        <taxon>Metazoa</taxon>
        <taxon>Chordata</taxon>
        <taxon>Tunicata</taxon>
        <taxon>Ascidiacea</taxon>
        <taxon>Aplousobranchia</taxon>
        <taxon>Clavelinidae</taxon>
        <taxon>Clavelina</taxon>
    </lineage>
</organism>
<dbReference type="InterPro" id="IPR055251">
    <property type="entry name" value="SOS1_NGEF_PH"/>
</dbReference>
<evidence type="ECO:0000256" key="5">
    <source>
        <dbReference type="PROSITE-ProRule" id="PRU00192"/>
    </source>
</evidence>
<accession>A0ABP0FDU4</accession>
<dbReference type="SMART" id="SM00233">
    <property type="entry name" value="PH"/>
    <property type="match status" value="1"/>
</dbReference>
<dbReference type="Pfam" id="PF22697">
    <property type="entry name" value="SOS1_NGEF_PH"/>
    <property type="match status" value="1"/>
</dbReference>
<feature type="region of interest" description="Disordered" evidence="6">
    <location>
        <begin position="195"/>
        <end position="216"/>
    </location>
</feature>
<comment type="subcellular location">
    <subcellularLocation>
        <location evidence="1">Cytoplasm</location>
    </subcellularLocation>
</comment>
<feature type="domain" description="DH" evidence="9">
    <location>
        <begin position="1542"/>
        <end position="1726"/>
    </location>
</feature>
<evidence type="ECO:0000256" key="2">
    <source>
        <dbReference type="ARBA" id="ARBA00022443"/>
    </source>
</evidence>
<dbReference type="InterPro" id="IPR035899">
    <property type="entry name" value="DBL_dom_sf"/>
</dbReference>
<dbReference type="InterPro" id="IPR001452">
    <property type="entry name" value="SH3_domain"/>
</dbReference>
<evidence type="ECO:0000313" key="10">
    <source>
        <dbReference type="EMBL" id="CAK8677581.1"/>
    </source>
</evidence>
<evidence type="ECO:0000259" key="8">
    <source>
        <dbReference type="PROSITE" id="PS50003"/>
    </source>
</evidence>
<dbReference type="PANTHER" id="PTHR47544">
    <property type="entry name" value="RHO GUANINE NUCLEOTIDE EXCHANGE FACTOR 4"/>
    <property type="match status" value="1"/>
</dbReference>
<dbReference type="SUPFAM" id="SSF50729">
    <property type="entry name" value="PH domain-like"/>
    <property type="match status" value="1"/>
</dbReference>
<dbReference type="PROSITE" id="PS00741">
    <property type="entry name" value="DH_1"/>
    <property type="match status" value="1"/>
</dbReference>
<feature type="region of interest" description="Disordered" evidence="6">
    <location>
        <begin position="145"/>
        <end position="168"/>
    </location>
</feature>
<dbReference type="InterPro" id="IPR001331">
    <property type="entry name" value="GDS_CDC24_CS"/>
</dbReference>
<feature type="compositionally biased region" description="Basic and acidic residues" evidence="6">
    <location>
        <begin position="735"/>
        <end position="750"/>
    </location>
</feature>
<dbReference type="Gene3D" id="1.20.900.10">
    <property type="entry name" value="Dbl homology (DH) domain"/>
    <property type="match status" value="1"/>
</dbReference>
<feature type="domain" description="SH3" evidence="7">
    <location>
        <begin position="1384"/>
        <end position="1443"/>
    </location>
</feature>
<dbReference type="InterPro" id="IPR000219">
    <property type="entry name" value="DH_dom"/>
</dbReference>